<gene>
    <name evidence="6" type="ORF">FOZ74_02855</name>
</gene>
<evidence type="ECO:0000313" key="7">
    <source>
        <dbReference type="Proteomes" id="UP000321199"/>
    </source>
</evidence>
<evidence type="ECO:0000256" key="2">
    <source>
        <dbReference type="ARBA" id="ARBA00022723"/>
    </source>
</evidence>
<evidence type="ECO:0000256" key="1">
    <source>
        <dbReference type="ARBA" id="ARBA00022714"/>
    </source>
</evidence>
<protein>
    <submittedName>
        <fullName evidence="6">Rieske 2Fe-2S domain-containing protein</fullName>
    </submittedName>
</protein>
<dbReference type="GO" id="GO:0046872">
    <property type="term" value="F:metal ion binding"/>
    <property type="evidence" value="ECO:0007669"/>
    <property type="project" value="UniProtKB-KW"/>
</dbReference>
<dbReference type="EMBL" id="CP042344">
    <property type="protein sequence ID" value="QEA12061.1"/>
    <property type="molecule type" value="Genomic_DNA"/>
</dbReference>
<dbReference type="OrthoDB" id="9767869at2"/>
<reference evidence="6 7" key="1">
    <citation type="submission" date="2019-07" db="EMBL/GenBank/DDBJ databases">
        <title>Complete genome sequence of Comamonas sp. NLF 7-7 isolated from livestock.</title>
        <authorList>
            <person name="Kim D.H."/>
            <person name="Kim J.G."/>
        </authorList>
    </citation>
    <scope>NUCLEOTIDE SEQUENCE [LARGE SCALE GENOMIC DNA]</scope>
    <source>
        <strain evidence="6 7">NLF 7-7</strain>
    </source>
</reference>
<dbReference type="GO" id="GO:0051537">
    <property type="term" value="F:2 iron, 2 sulfur cluster binding"/>
    <property type="evidence" value="ECO:0007669"/>
    <property type="project" value="UniProtKB-KW"/>
</dbReference>
<sequence length="230" mass="24283">MDRRCFTQWCSGALLGPGLTGWAAALEDYPRTLLVHPDGAPLKATEVGTEEAMVFAYPLKGVPCYLINLGERSAATGPLASPDDGDYSNPPGVGPKGKLVAFVAICTHQLSYPTPAASYLRYAASGSELGGGPGRIVCCAHGSVYDPAHGAAPVSGPSQYPLLPVRLEHDAASDRLFATGAVGRNFFARFFQNFKGELIERHGPGVYRQEVEGDAVTVPLSTYSRLVPAC</sequence>
<dbReference type="KEGG" id="cof:FOZ74_02855"/>
<keyword evidence="7" id="KW-1185">Reference proteome</keyword>
<evidence type="ECO:0000256" key="4">
    <source>
        <dbReference type="ARBA" id="ARBA00023014"/>
    </source>
</evidence>
<keyword evidence="3" id="KW-0408">Iron</keyword>
<dbReference type="AlphaFoldDB" id="A0A5B8RR91"/>
<keyword evidence="2" id="KW-0479">Metal-binding</keyword>
<keyword evidence="1" id="KW-0001">2Fe-2S</keyword>
<organism evidence="6 7">
    <name type="scientific">Comamonas flocculans</name>
    <dbReference type="NCBI Taxonomy" id="2597701"/>
    <lineage>
        <taxon>Bacteria</taxon>
        <taxon>Pseudomonadati</taxon>
        <taxon>Pseudomonadota</taxon>
        <taxon>Betaproteobacteria</taxon>
        <taxon>Burkholderiales</taxon>
        <taxon>Comamonadaceae</taxon>
        <taxon>Comamonas</taxon>
    </lineage>
</organism>
<dbReference type="RefSeq" id="WP_146911655.1">
    <property type="nucleotide sequence ID" value="NZ_CP042344.1"/>
</dbReference>
<dbReference type="Proteomes" id="UP000321199">
    <property type="component" value="Chromosome"/>
</dbReference>
<dbReference type="PROSITE" id="PS51296">
    <property type="entry name" value="RIESKE"/>
    <property type="match status" value="1"/>
</dbReference>
<feature type="domain" description="Rieske" evidence="5">
    <location>
        <begin position="93"/>
        <end position="176"/>
    </location>
</feature>
<proteinExistence type="predicted"/>
<evidence type="ECO:0000259" key="5">
    <source>
        <dbReference type="PROSITE" id="PS51296"/>
    </source>
</evidence>
<keyword evidence="4" id="KW-0411">Iron-sulfur</keyword>
<name>A0A5B8RR91_9BURK</name>
<evidence type="ECO:0000256" key="3">
    <source>
        <dbReference type="ARBA" id="ARBA00023004"/>
    </source>
</evidence>
<evidence type="ECO:0000313" key="6">
    <source>
        <dbReference type="EMBL" id="QEA12061.1"/>
    </source>
</evidence>
<dbReference type="Gene3D" id="2.102.10.10">
    <property type="entry name" value="Rieske [2Fe-2S] iron-sulphur domain"/>
    <property type="match status" value="1"/>
</dbReference>
<dbReference type="InterPro" id="IPR036922">
    <property type="entry name" value="Rieske_2Fe-2S_sf"/>
</dbReference>
<dbReference type="InterPro" id="IPR017941">
    <property type="entry name" value="Rieske_2Fe-2S"/>
</dbReference>
<dbReference type="SUPFAM" id="SSF50022">
    <property type="entry name" value="ISP domain"/>
    <property type="match status" value="1"/>
</dbReference>
<accession>A0A5B8RR91</accession>